<feature type="region of interest" description="Disordered" evidence="3">
    <location>
        <begin position="1"/>
        <end position="33"/>
    </location>
</feature>
<dbReference type="GeneID" id="107106984"/>
<keyword evidence="5" id="KW-1185">Reference proteome</keyword>
<dbReference type="PANTHER" id="PTHR45782">
    <property type="entry name" value="MITOCHONDRIAL RIBOSOME-ASSOCIATED GTPASE 1"/>
    <property type="match status" value="1"/>
</dbReference>
<evidence type="ECO:0000313" key="6">
    <source>
        <dbReference type="RefSeq" id="XP_015262686.1"/>
    </source>
</evidence>
<dbReference type="Pfam" id="PF01926">
    <property type="entry name" value="MMR_HSR1"/>
    <property type="match status" value="1"/>
</dbReference>
<evidence type="ECO:0000256" key="2">
    <source>
        <dbReference type="ARBA" id="ARBA00023134"/>
    </source>
</evidence>
<evidence type="ECO:0000256" key="1">
    <source>
        <dbReference type="ARBA" id="ARBA00022741"/>
    </source>
</evidence>
<evidence type="ECO:0000256" key="3">
    <source>
        <dbReference type="SAM" id="MobiDB-lite"/>
    </source>
</evidence>
<dbReference type="InterPro" id="IPR006073">
    <property type="entry name" value="GTP-bd"/>
</dbReference>
<keyword evidence="2" id="KW-0342">GTP-binding</keyword>
<dbReference type="InterPro" id="IPR027417">
    <property type="entry name" value="P-loop_NTPase"/>
</dbReference>
<dbReference type="InterPro" id="IPR030378">
    <property type="entry name" value="G_CP_dom"/>
</dbReference>
<gene>
    <name evidence="6" type="primary">MTG1</name>
</gene>
<dbReference type="RefSeq" id="XP_015262686.1">
    <property type="nucleotide sequence ID" value="XM_015407200.1"/>
</dbReference>
<feature type="domain" description="CP-type G" evidence="4">
    <location>
        <begin position="72"/>
        <end position="245"/>
    </location>
</feature>
<organism evidence="5 6">
    <name type="scientific">Gekko japonicus</name>
    <name type="common">Schlegel's Japanese gecko</name>
    <dbReference type="NCBI Taxonomy" id="146911"/>
    <lineage>
        <taxon>Eukaryota</taxon>
        <taxon>Metazoa</taxon>
        <taxon>Chordata</taxon>
        <taxon>Craniata</taxon>
        <taxon>Vertebrata</taxon>
        <taxon>Euteleostomi</taxon>
        <taxon>Lepidosauria</taxon>
        <taxon>Squamata</taxon>
        <taxon>Bifurcata</taxon>
        <taxon>Gekkota</taxon>
        <taxon>Gekkonidae</taxon>
        <taxon>Gekkoninae</taxon>
        <taxon>Gekko</taxon>
    </lineage>
</organism>
<dbReference type="PROSITE" id="PS51721">
    <property type="entry name" value="G_CP"/>
    <property type="match status" value="1"/>
</dbReference>
<evidence type="ECO:0000259" key="4">
    <source>
        <dbReference type="PROSITE" id="PS51721"/>
    </source>
</evidence>
<protein>
    <submittedName>
        <fullName evidence="6">Mitochondrial ribosome-associated GTPase 1</fullName>
    </submittedName>
</protein>
<dbReference type="Gene3D" id="3.40.50.300">
    <property type="entry name" value="P-loop containing nucleotide triphosphate hydrolases"/>
    <property type="match status" value="1"/>
</dbReference>
<evidence type="ECO:0000313" key="5">
    <source>
        <dbReference type="Proteomes" id="UP000694871"/>
    </source>
</evidence>
<dbReference type="PANTHER" id="PTHR45782:SF4">
    <property type="entry name" value="MITOCHONDRIAL RIBOSOME-ASSOCIATED GTPASE 1"/>
    <property type="match status" value="1"/>
</dbReference>
<name>A0ABM1JMJ9_GEKJA</name>
<dbReference type="SUPFAM" id="SSF52540">
    <property type="entry name" value="P-loop containing nucleoside triphosphate hydrolases"/>
    <property type="match status" value="1"/>
</dbReference>
<keyword evidence="1" id="KW-0547">Nucleotide-binding</keyword>
<feature type="non-terminal residue" evidence="6">
    <location>
        <position position="341"/>
    </location>
</feature>
<dbReference type="Proteomes" id="UP000694871">
    <property type="component" value="Unplaced"/>
</dbReference>
<dbReference type="InterPro" id="IPR023179">
    <property type="entry name" value="GTP-bd_ortho_bundle_sf"/>
</dbReference>
<dbReference type="Gene3D" id="1.10.1580.10">
    <property type="match status" value="1"/>
</dbReference>
<proteinExistence type="predicted"/>
<reference evidence="6" key="1">
    <citation type="submission" date="2025-08" db="UniProtKB">
        <authorList>
            <consortium name="RefSeq"/>
        </authorList>
    </citation>
    <scope>IDENTIFICATION</scope>
</reference>
<sequence>MSSQPTVAAGNGSVVLPLPPPEKVATSGQVPPAQQREEMRLLSFLRAPAVGWRERFDCGGREVARWFPGHMAKGLKDMKKRLHQVDCLLEVHDARIPLSGRNPMLQDALGVRPHLLVLNKMDLADLTHKSRILECLEQQGVKHILFTDCLKDENIEKIVPLVTELVHSSQRYQRSENIETSMMVIGVPNVGKSSVINSIRRLHLKKGKASSVGAEPGITRAVLTRIQVCDRPLMFLLDTPGVLSPRIESVEIGLKLALCGTIRDHLVGEDVIADYLLYTLNRQQQFSYVERYKMTSPCDDVETLLKSIAVHLGKTRRVKVLTGTGDMTVTAPNYNAAAVDF</sequence>
<dbReference type="CDD" id="cd01856">
    <property type="entry name" value="YlqF"/>
    <property type="match status" value="1"/>
</dbReference>
<accession>A0ABM1JMJ9</accession>